<reference evidence="1 2" key="1">
    <citation type="submission" date="2016-11" db="EMBL/GenBank/DDBJ databases">
        <title>Draft Genome Sequences of Nine Cyanobacterial Strains from Diverse Habitats.</title>
        <authorList>
            <person name="Zhu T."/>
            <person name="Hou S."/>
            <person name="Lu X."/>
            <person name="Hess W.R."/>
        </authorList>
    </citation>
    <scope>NUCLEOTIDE SEQUENCE [LARGE SCALE GENOMIC DNA]</scope>
    <source>
        <strain evidence="1 2">5.2 s.c.1</strain>
    </source>
</reference>
<evidence type="ECO:0000313" key="2">
    <source>
        <dbReference type="Proteomes" id="UP000185984"/>
    </source>
</evidence>
<comment type="caution">
    <text evidence="1">The sequence shown here is derived from an EMBL/GenBank/DDBJ whole genome shotgun (WGS) entry which is preliminary data.</text>
</comment>
<proteinExistence type="predicted"/>
<dbReference type="STRING" id="247279.NIES1031_16510"/>
<sequence length="83" mass="9538">MAVYAFVTRSHEQHLNNQLITLAQAAVPSLKDVKTEGLQSINQDLPWRELFKRDQSLEWFDANGQILARKGKLFSTLPLKRTD</sequence>
<dbReference type="RefSeq" id="WP_339375430.1">
    <property type="nucleotide sequence ID" value="NZ_CAWMVK010000006.1"/>
</dbReference>
<gene>
    <name evidence="1" type="ORF">NIES1031_16510</name>
</gene>
<organism evidence="1 2">
    <name type="scientific">Chroogloeocystis siderophila 5.2 s.c.1</name>
    <dbReference type="NCBI Taxonomy" id="247279"/>
    <lineage>
        <taxon>Bacteria</taxon>
        <taxon>Bacillati</taxon>
        <taxon>Cyanobacteriota</taxon>
        <taxon>Cyanophyceae</taxon>
        <taxon>Oscillatoriophycideae</taxon>
        <taxon>Chroococcales</taxon>
        <taxon>Chroococcaceae</taxon>
        <taxon>Chroogloeocystis</taxon>
    </lineage>
</organism>
<dbReference type="Proteomes" id="UP000185984">
    <property type="component" value="Unassembled WGS sequence"/>
</dbReference>
<protein>
    <submittedName>
        <fullName evidence="1">Uncharacterized protein</fullName>
    </submittedName>
</protein>
<evidence type="ECO:0000313" key="1">
    <source>
        <dbReference type="EMBL" id="OKH23902.1"/>
    </source>
</evidence>
<dbReference type="AlphaFoldDB" id="A0A1U7HJY8"/>
<name>A0A1U7HJY8_9CHRO</name>
<keyword evidence="2" id="KW-1185">Reference proteome</keyword>
<accession>A0A1U7HJY8</accession>
<dbReference type="EMBL" id="MRCC01000014">
    <property type="protein sequence ID" value="OKH23902.1"/>
    <property type="molecule type" value="Genomic_DNA"/>
</dbReference>